<accession>V6H848</accession>
<proteinExistence type="predicted"/>
<dbReference type="AlphaFoldDB" id="V6H848"/>
<sequence>MTFLLISIKPRSFGQSFSKESERRISLEGKMSKSFRLGKISRQH</sequence>
<protein>
    <submittedName>
        <fullName evidence="1">Uncharacterized protein</fullName>
    </submittedName>
</protein>
<evidence type="ECO:0000313" key="2">
    <source>
        <dbReference type="Proteomes" id="UP000018719"/>
    </source>
</evidence>
<reference evidence="1 2" key="1">
    <citation type="submission" date="2013-05" db="EMBL/GenBank/DDBJ databases">
        <authorList>
            <person name="Harkins D.M."/>
            <person name="Durkin A.S."/>
            <person name="Brinkac L.M."/>
            <person name="Haft D.H."/>
            <person name="Selengut J.D."/>
            <person name="Sanka R."/>
            <person name="DePew J."/>
            <person name="Purushe J."/>
            <person name="Hartskeerl R.A."/>
            <person name="Ahmed A."/>
            <person name="van der Linden H."/>
            <person name="Goris M.G.A."/>
            <person name="Vinetz J.M."/>
            <person name="Sutton G.G."/>
            <person name="Nierman W.C."/>
            <person name="Fouts D.E."/>
        </authorList>
    </citation>
    <scope>NUCLEOTIDE SEQUENCE [LARGE SCALE GENOMIC DNA]</scope>
    <source>
        <strain evidence="1 2">10</strain>
    </source>
</reference>
<name>V6H848_9LEPT</name>
<organism evidence="1 2">
    <name type="scientific">Leptospira inadai serovar Lyme str. 10</name>
    <dbReference type="NCBI Taxonomy" id="1049790"/>
    <lineage>
        <taxon>Bacteria</taxon>
        <taxon>Pseudomonadati</taxon>
        <taxon>Spirochaetota</taxon>
        <taxon>Spirochaetia</taxon>
        <taxon>Leptospirales</taxon>
        <taxon>Leptospiraceae</taxon>
        <taxon>Leptospira</taxon>
    </lineage>
</organism>
<gene>
    <name evidence="1" type="ORF">LEP1GSC047_1463</name>
</gene>
<comment type="caution">
    <text evidence="1">The sequence shown here is derived from an EMBL/GenBank/DDBJ whole genome shotgun (WGS) entry which is preliminary data.</text>
</comment>
<evidence type="ECO:0000313" key="1">
    <source>
        <dbReference type="EMBL" id="EQA35006.1"/>
    </source>
</evidence>
<dbReference type="Proteomes" id="UP000018719">
    <property type="component" value="Unassembled WGS sequence"/>
</dbReference>
<dbReference type="EMBL" id="AHMM02000025">
    <property type="protein sequence ID" value="EQA35006.1"/>
    <property type="molecule type" value="Genomic_DNA"/>
</dbReference>